<dbReference type="PATRIC" id="fig|662477.6.peg.173"/>
<evidence type="ECO:0000313" key="3">
    <source>
        <dbReference type="Proteomes" id="UP000011534"/>
    </source>
</evidence>
<name>M0JQL3_HALVA</name>
<evidence type="ECO:0000256" key="1">
    <source>
        <dbReference type="SAM" id="Phobius"/>
    </source>
</evidence>
<evidence type="ECO:0000313" key="2">
    <source>
        <dbReference type="EMBL" id="EMA11422.1"/>
    </source>
</evidence>
<comment type="caution">
    <text evidence="2">The sequence shown here is derived from an EMBL/GenBank/DDBJ whole genome shotgun (WGS) entry which is preliminary data.</text>
</comment>
<keyword evidence="1" id="KW-1133">Transmembrane helix</keyword>
<keyword evidence="1" id="KW-0812">Transmembrane</keyword>
<proteinExistence type="predicted"/>
<dbReference type="Proteomes" id="UP000011534">
    <property type="component" value="Unassembled WGS sequence"/>
</dbReference>
<reference evidence="2 3" key="1">
    <citation type="journal article" date="2014" name="PLoS Genet.">
        <title>Phylogenetically driven sequencing of extremely halophilic archaea reveals strategies for static and dynamic osmo-response.</title>
        <authorList>
            <person name="Becker E.A."/>
            <person name="Seitzer P.M."/>
            <person name="Tritt A."/>
            <person name="Larsen D."/>
            <person name="Krusor M."/>
            <person name="Yao A.I."/>
            <person name="Wu D."/>
            <person name="Madern D."/>
            <person name="Eisen J.A."/>
            <person name="Darling A.E."/>
            <person name="Facciotti M.T."/>
        </authorList>
    </citation>
    <scope>NUCLEOTIDE SEQUENCE [LARGE SCALE GENOMIC DNA]</scope>
    <source>
        <strain evidence="2 3">ATCC 29715</strain>
    </source>
</reference>
<protein>
    <submittedName>
        <fullName evidence="2">Uncharacterized protein</fullName>
    </submittedName>
</protein>
<dbReference type="AlphaFoldDB" id="M0JQL3"/>
<dbReference type="EMBL" id="AOLQ01000004">
    <property type="protein sequence ID" value="EMA11422.1"/>
    <property type="molecule type" value="Genomic_DNA"/>
</dbReference>
<keyword evidence="1" id="KW-0472">Membrane</keyword>
<feature type="transmembrane region" description="Helical" evidence="1">
    <location>
        <begin position="7"/>
        <end position="28"/>
    </location>
</feature>
<feature type="transmembrane region" description="Helical" evidence="1">
    <location>
        <begin position="34"/>
        <end position="51"/>
    </location>
</feature>
<organism evidence="2 3">
    <name type="scientific">Haloarcula vallismortis ATCC 29715</name>
    <dbReference type="NCBI Taxonomy" id="662477"/>
    <lineage>
        <taxon>Archaea</taxon>
        <taxon>Methanobacteriati</taxon>
        <taxon>Methanobacteriota</taxon>
        <taxon>Stenosarchaea group</taxon>
        <taxon>Halobacteria</taxon>
        <taxon>Halobacteriales</taxon>
        <taxon>Haloarculaceae</taxon>
        <taxon>Haloarcula</taxon>
    </lineage>
</organism>
<sequence>MSRVNIQAIVLGAHGLVAVVLVGFGVLAAASGDLIQFALLTAIGVMVGLLGRSVSRLANQL</sequence>
<accession>M0JQL3</accession>
<keyword evidence="3" id="KW-1185">Reference proteome</keyword>
<gene>
    <name evidence="2" type="ORF">C437_00880</name>
</gene>